<evidence type="ECO:0000313" key="2">
    <source>
        <dbReference type="Proteomes" id="UP000466848"/>
    </source>
</evidence>
<dbReference type="EMBL" id="CP048649">
    <property type="protein sequence ID" value="QIB68569.1"/>
    <property type="molecule type" value="Genomic_DNA"/>
</dbReference>
<keyword evidence="1" id="KW-0238">DNA-binding</keyword>
<organism evidence="1 2">
    <name type="scientific">Aminipila butyrica</name>
    <dbReference type="NCBI Taxonomy" id="433296"/>
    <lineage>
        <taxon>Bacteria</taxon>
        <taxon>Bacillati</taxon>
        <taxon>Bacillota</taxon>
        <taxon>Clostridia</taxon>
        <taxon>Peptostreptococcales</taxon>
        <taxon>Anaerovoracaceae</taxon>
        <taxon>Aminipila</taxon>
    </lineage>
</organism>
<gene>
    <name evidence="1" type="ORF">Ami103574_04185</name>
</gene>
<dbReference type="Proteomes" id="UP000466848">
    <property type="component" value="Chromosome"/>
</dbReference>
<reference evidence="1 2" key="1">
    <citation type="submission" date="2020-02" db="EMBL/GenBank/DDBJ databases">
        <authorList>
            <person name="Kim Y.B."/>
            <person name="Roh S.W."/>
        </authorList>
    </citation>
    <scope>NUCLEOTIDE SEQUENCE [LARGE SCALE GENOMIC DNA]</scope>
    <source>
        <strain evidence="1 2">DSM 103574</strain>
    </source>
</reference>
<protein>
    <submittedName>
        <fullName evidence="1">DNA-binding protein</fullName>
    </submittedName>
</protein>
<proteinExistence type="predicted"/>
<accession>A0A858BTQ2</accession>
<evidence type="ECO:0000313" key="1">
    <source>
        <dbReference type="EMBL" id="QIB68569.1"/>
    </source>
</evidence>
<dbReference type="GO" id="GO:0003677">
    <property type="term" value="F:DNA binding"/>
    <property type="evidence" value="ECO:0007669"/>
    <property type="project" value="UniProtKB-KW"/>
</dbReference>
<sequence>MVRLRTVEQAWKEIKSADANTSVTRHYIRSLVNESKIPIKKSGTKVLINMETLEKYLSQEGDDYGKA</sequence>
<dbReference type="RefSeq" id="WP_163065432.1">
    <property type="nucleotide sequence ID" value="NZ_CP048649.1"/>
</dbReference>
<keyword evidence="2" id="KW-1185">Reference proteome</keyword>
<dbReference type="AlphaFoldDB" id="A0A858BTQ2"/>
<name>A0A858BTQ2_9FIRM</name>
<dbReference type="KEGG" id="abut:Ami103574_04185"/>